<sequence>MNFLRQFFKRRWNRNSDKNQAEEKIMEFQLLYNKAVYMNTILTDELITGIQDSLEQRYQMVESWDLVYSTYENGFSLKTLLTCLSNKKPPYIFVCQDVNKNIFGAFFATKIEIKNSAFGKLNSFLFKFSESHSTESMENKNCTEQISANCESKVSIYRASGENTYFCLCTIDYLAFGCSDGHFGLLFNSDILSGESYPVTTFYNECLSSKQKFFIERLEVWSVDV</sequence>
<dbReference type="VEuPathDB" id="MicrosporidiaDB:CWI38_0021p0010"/>
<evidence type="ECO:0000313" key="2">
    <source>
        <dbReference type="EMBL" id="TBU05146.1"/>
    </source>
</evidence>
<dbReference type="VEuPathDB" id="MicrosporidiaDB:CWI37_0045p0130"/>
<evidence type="ECO:0000313" key="5">
    <source>
        <dbReference type="Proteomes" id="UP000292362"/>
    </source>
</evidence>
<dbReference type="Proteomes" id="UP000292282">
    <property type="component" value="Unassembled WGS sequence"/>
</dbReference>
<accession>A0A4Q9M286</accession>
<dbReference type="SMART" id="SM00584">
    <property type="entry name" value="TLDc"/>
    <property type="match status" value="1"/>
</dbReference>
<evidence type="ECO:0000259" key="1">
    <source>
        <dbReference type="PROSITE" id="PS51886"/>
    </source>
</evidence>
<keyword evidence="4" id="KW-1185">Reference proteome</keyword>
<name>A0A4Q9M286_9MICR</name>
<dbReference type="PANTHER" id="PTHR23354:SF95">
    <property type="entry name" value="CALCIUM-BINDING EF-HAND FAMILY PROTEIN-RELATED"/>
    <property type="match status" value="1"/>
</dbReference>
<organism evidence="3 4">
    <name type="scientific">Hamiltosporidium tvaerminnensis</name>
    <dbReference type="NCBI Taxonomy" id="1176355"/>
    <lineage>
        <taxon>Eukaryota</taxon>
        <taxon>Fungi</taxon>
        <taxon>Fungi incertae sedis</taxon>
        <taxon>Microsporidia</taxon>
        <taxon>Dubosqiidae</taxon>
        <taxon>Hamiltosporidium</taxon>
    </lineage>
</organism>
<protein>
    <submittedName>
        <fullName evidence="3">TLD domain-containing protein</fullName>
    </submittedName>
</protein>
<dbReference type="PANTHER" id="PTHR23354">
    <property type="entry name" value="NUCLEOLAR PROTEIN 7/ESTROGEN RECEPTOR COACTIVATOR-RELATED"/>
    <property type="match status" value="1"/>
</dbReference>
<dbReference type="EMBL" id="PITJ01000045">
    <property type="protein sequence ID" value="TBU05146.1"/>
    <property type="molecule type" value="Genomic_DNA"/>
</dbReference>
<dbReference type="AlphaFoldDB" id="A0A4Q9M286"/>
<evidence type="ECO:0000313" key="4">
    <source>
        <dbReference type="Proteomes" id="UP000292282"/>
    </source>
</evidence>
<comment type="caution">
    <text evidence="3">The sequence shown here is derived from an EMBL/GenBank/DDBJ whole genome shotgun (WGS) entry which is preliminary data.</text>
</comment>
<dbReference type="OrthoDB" id="26679at2759"/>
<feature type="domain" description="TLDc" evidence="1">
    <location>
        <begin position="40"/>
        <end position="224"/>
    </location>
</feature>
<dbReference type="EMBL" id="PITK01000021">
    <property type="protein sequence ID" value="TBU20795.1"/>
    <property type="molecule type" value="Genomic_DNA"/>
</dbReference>
<dbReference type="STRING" id="1176355.A0A4Q9M286"/>
<dbReference type="Proteomes" id="UP000292362">
    <property type="component" value="Unassembled WGS sequence"/>
</dbReference>
<reference evidence="4 5" key="1">
    <citation type="submission" date="2017-12" db="EMBL/GenBank/DDBJ databases">
        <authorList>
            <person name="Pombert J.-F."/>
            <person name="Haag K.L."/>
            <person name="Ebert D."/>
        </authorList>
    </citation>
    <scope>NUCLEOTIDE SEQUENCE [LARGE SCALE GENOMIC DNA]</scope>
    <source>
        <strain evidence="2">FI-OER-3-3</strain>
        <strain evidence="3">IL-G-3</strain>
    </source>
</reference>
<evidence type="ECO:0000313" key="3">
    <source>
        <dbReference type="EMBL" id="TBU20795.1"/>
    </source>
</evidence>
<dbReference type="InterPro" id="IPR006571">
    <property type="entry name" value="TLDc_dom"/>
</dbReference>
<dbReference type="PROSITE" id="PS51886">
    <property type="entry name" value="TLDC"/>
    <property type="match status" value="1"/>
</dbReference>
<gene>
    <name evidence="2" type="ORF">CWI37_0045p0130</name>
    <name evidence="3" type="ORF">CWI38_0021p0010</name>
</gene>
<proteinExistence type="predicted"/>
<dbReference type="Pfam" id="PF07534">
    <property type="entry name" value="TLD"/>
    <property type="match status" value="1"/>
</dbReference>